<evidence type="ECO:0000313" key="2">
    <source>
        <dbReference type="Proteomes" id="UP000824540"/>
    </source>
</evidence>
<keyword evidence="2" id="KW-1185">Reference proteome</keyword>
<evidence type="ECO:0000313" key="1">
    <source>
        <dbReference type="EMBL" id="KAG9335234.1"/>
    </source>
</evidence>
<name>A0A8T2N5G1_9TELE</name>
<proteinExistence type="predicted"/>
<reference evidence="1" key="1">
    <citation type="thesis" date="2021" institute="BYU ScholarsArchive" country="Provo, UT, USA">
        <title>Applications of and Algorithms for Genome Assembly and Genomic Analyses with an Emphasis on Marine Teleosts.</title>
        <authorList>
            <person name="Pickett B.D."/>
        </authorList>
    </citation>
    <scope>NUCLEOTIDE SEQUENCE</scope>
    <source>
        <strain evidence="1">HI-2016</strain>
    </source>
</reference>
<gene>
    <name evidence="1" type="ORF">JZ751_005480</name>
</gene>
<comment type="caution">
    <text evidence="1">The sequence shown here is derived from an EMBL/GenBank/DDBJ whole genome shotgun (WGS) entry which is preliminary data.</text>
</comment>
<dbReference type="AlphaFoldDB" id="A0A8T2N5G1"/>
<organism evidence="1 2">
    <name type="scientific">Albula glossodonta</name>
    <name type="common">roundjaw bonefish</name>
    <dbReference type="NCBI Taxonomy" id="121402"/>
    <lineage>
        <taxon>Eukaryota</taxon>
        <taxon>Metazoa</taxon>
        <taxon>Chordata</taxon>
        <taxon>Craniata</taxon>
        <taxon>Vertebrata</taxon>
        <taxon>Euteleostomi</taxon>
        <taxon>Actinopterygii</taxon>
        <taxon>Neopterygii</taxon>
        <taxon>Teleostei</taxon>
        <taxon>Albuliformes</taxon>
        <taxon>Albulidae</taxon>
        <taxon>Albula</taxon>
    </lineage>
</organism>
<accession>A0A8T2N5G1</accession>
<dbReference type="Proteomes" id="UP000824540">
    <property type="component" value="Unassembled WGS sequence"/>
</dbReference>
<sequence>MKKKPHFRIGTTECAAFPASVGRRIEGQSIRVKKRHHKTTALKGCLQAKLEISESSARDTSHQSALLETLYCTNQTSTGETTAADRRMNLREQT</sequence>
<dbReference type="EMBL" id="JAFBMS010000126">
    <property type="protein sequence ID" value="KAG9335234.1"/>
    <property type="molecule type" value="Genomic_DNA"/>
</dbReference>
<protein>
    <submittedName>
        <fullName evidence="1">Uncharacterized protein</fullName>
    </submittedName>
</protein>